<evidence type="ECO:0000259" key="9">
    <source>
        <dbReference type="Pfam" id="PF17785"/>
    </source>
</evidence>
<dbReference type="SUPFAM" id="SSF88697">
    <property type="entry name" value="PUA domain-like"/>
    <property type="match status" value="1"/>
</dbReference>
<evidence type="ECO:0000256" key="1">
    <source>
        <dbReference type="ARBA" id="ARBA00004496"/>
    </source>
</evidence>
<dbReference type="GO" id="GO:0005737">
    <property type="term" value="C:cytoplasm"/>
    <property type="evidence" value="ECO:0007669"/>
    <property type="project" value="UniProtKB-SubCell"/>
</dbReference>
<reference evidence="10 11" key="1">
    <citation type="submission" date="2011-11" db="EMBL/GenBank/DDBJ databases">
        <title>Complete sequence of Granulicella mallensis MP5ACTX8.</title>
        <authorList>
            <consortium name="US DOE Joint Genome Institute"/>
            <person name="Lucas S."/>
            <person name="Copeland A."/>
            <person name="Lapidus A."/>
            <person name="Cheng J.-F."/>
            <person name="Goodwin L."/>
            <person name="Pitluck S."/>
            <person name="Peters L."/>
            <person name="Lu M."/>
            <person name="Detter J.C."/>
            <person name="Han C."/>
            <person name="Tapia R."/>
            <person name="Land M."/>
            <person name="Hauser L."/>
            <person name="Kyrpides N."/>
            <person name="Ivanova N."/>
            <person name="Mikhailova N."/>
            <person name="Pagani I."/>
            <person name="Rawat S."/>
            <person name="Mannisto M."/>
            <person name="Haggblom M."/>
            <person name="Woyke T."/>
        </authorList>
    </citation>
    <scope>NUCLEOTIDE SEQUENCE [LARGE SCALE GENOMIC DNA]</scope>
    <source>
        <strain evidence="11">ATCC BAA-1857 / DSM 23137 / MP5ACTX8</strain>
    </source>
</reference>
<dbReference type="eggNOG" id="COG1092">
    <property type="taxonomic scope" value="Bacteria"/>
</dbReference>
<evidence type="ECO:0000256" key="4">
    <source>
        <dbReference type="ARBA" id="ARBA00022679"/>
    </source>
</evidence>
<name>G8NXK9_GRAMM</name>
<dbReference type="Gene3D" id="3.30.750.80">
    <property type="entry name" value="RNA methyltransferase domain (HRMD) like"/>
    <property type="match status" value="1"/>
</dbReference>
<evidence type="ECO:0000256" key="7">
    <source>
        <dbReference type="SAM" id="MobiDB-lite"/>
    </source>
</evidence>
<sequence>MTSKKGNSKNKKSNSKSTHSLHLNNMSTLRITRRAADRLLSGHLWIYRTDLEAIEVEPAPGSLVTVTDARNQQLGTALYSSASKIAARLVSRTPELSREQYLSDIRTRIEAALQLRRELAPVNEENNAHRLLFSEADNLPGILADRYNDLVILQLLSQGTAQDDVRQTVVAALRAGLAPNGEPLTLWERPDPRIREMEKLEAPAPGPLFSATDSPATTTQFTLNGLRFGYDVGAGQKTGAFLDQRLNYAAAAAQVRASGRTGRALDVCTYHGGFALHLAQVCERVTGVDASRTALEVADQNLALNPQLKAETDWIEADAFELLSAYDTQHERFDAIVLDPPAFAKSKRAAEGALRGYKELNLRALRMLSAGGTLITNSCSHHVSLEDFTGIIASAAADAGRRVQLIETRAAAPDHPEVLTLPETRYLKCLICRVD</sequence>
<dbReference type="AlphaFoldDB" id="G8NXK9"/>
<dbReference type="GO" id="GO:0003723">
    <property type="term" value="F:RNA binding"/>
    <property type="evidence" value="ECO:0007669"/>
    <property type="project" value="InterPro"/>
</dbReference>
<dbReference type="InterPro" id="IPR036974">
    <property type="entry name" value="PUA_sf"/>
</dbReference>
<accession>G8NXK9</accession>
<dbReference type="InterPro" id="IPR015947">
    <property type="entry name" value="PUA-like_sf"/>
</dbReference>
<dbReference type="Pfam" id="PF17785">
    <property type="entry name" value="PUA_3"/>
    <property type="match status" value="1"/>
</dbReference>
<dbReference type="CDD" id="cd11572">
    <property type="entry name" value="RlmI_M_like"/>
    <property type="match status" value="1"/>
</dbReference>
<feature type="region of interest" description="Disordered" evidence="7">
    <location>
        <begin position="1"/>
        <end position="24"/>
    </location>
</feature>
<evidence type="ECO:0000256" key="2">
    <source>
        <dbReference type="ARBA" id="ARBA00022490"/>
    </source>
</evidence>
<feature type="domain" description="S-adenosylmethionine-dependent methyltransferase" evidence="8">
    <location>
        <begin position="214"/>
        <end position="418"/>
    </location>
</feature>
<dbReference type="Pfam" id="PF10672">
    <property type="entry name" value="Methyltrans_SAM"/>
    <property type="match status" value="1"/>
</dbReference>
<dbReference type="CDD" id="cd02440">
    <property type="entry name" value="AdoMet_MTases"/>
    <property type="match status" value="1"/>
</dbReference>
<dbReference type="PANTHER" id="PTHR42873">
    <property type="entry name" value="RIBOSOMAL RNA LARGE SUBUNIT METHYLTRANSFERASE"/>
    <property type="match status" value="1"/>
</dbReference>
<evidence type="ECO:0000256" key="6">
    <source>
        <dbReference type="ARBA" id="ARBA00038091"/>
    </source>
</evidence>
<dbReference type="InterPro" id="IPR019614">
    <property type="entry name" value="SAM-dep_methyl-trfase"/>
</dbReference>
<dbReference type="InterPro" id="IPR041532">
    <property type="entry name" value="RlmI-like_PUA"/>
</dbReference>
<evidence type="ECO:0000259" key="8">
    <source>
        <dbReference type="Pfam" id="PF10672"/>
    </source>
</evidence>
<dbReference type="InterPro" id="IPR029063">
    <property type="entry name" value="SAM-dependent_MTases_sf"/>
</dbReference>
<feature type="compositionally biased region" description="Basic residues" evidence="7">
    <location>
        <begin position="1"/>
        <end position="14"/>
    </location>
</feature>
<comment type="similarity">
    <text evidence="6">Belongs to the methyltransferase superfamily. RlmI family.</text>
</comment>
<dbReference type="GO" id="GO:0032259">
    <property type="term" value="P:methylation"/>
    <property type="evidence" value="ECO:0007669"/>
    <property type="project" value="UniProtKB-KW"/>
</dbReference>
<dbReference type="SUPFAM" id="SSF53335">
    <property type="entry name" value="S-adenosyl-L-methionine-dependent methyltransferases"/>
    <property type="match status" value="1"/>
</dbReference>
<comment type="subcellular location">
    <subcellularLocation>
        <location evidence="1">Cytoplasm</location>
    </subcellularLocation>
</comment>
<dbReference type="EMBL" id="CP003130">
    <property type="protein sequence ID" value="AEU39004.1"/>
    <property type="molecule type" value="Genomic_DNA"/>
</dbReference>
<dbReference type="Gene3D" id="3.40.50.150">
    <property type="entry name" value="Vaccinia Virus protein VP39"/>
    <property type="match status" value="1"/>
</dbReference>
<evidence type="ECO:0000313" key="10">
    <source>
        <dbReference type="EMBL" id="AEU39004.1"/>
    </source>
</evidence>
<evidence type="ECO:0000313" key="11">
    <source>
        <dbReference type="Proteomes" id="UP000007113"/>
    </source>
</evidence>
<protein>
    <submittedName>
        <fullName evidence="10">S-adenosylmethionine-dependent methyltransferase</fullName>
    </submittedName>
</protein>
<keyword evidence="11" id="KW-1185">Reference proteome</keyword>
<keyword evidence="3 10" id="KW-0489">Methyltransferase</keyword>
<keyword evidence="4 10" id="KW-0808">Transferase</keyword>
<organism evidence="10 11">
    <name type="scientific">Granulicella mallensis (strain ATCC BAA-1857 / DSM 23137 / MP5ACTX8)</name>
    <dbReference type="NCBI Taxonomy" id="682795"/>
    <lineage>
        <taxon>Bacteria</taxon>
        <taxon>Pseudomonadati</taxon>
        <taxon>Acidobacteriota</taxon>
        <taxon>Terriglobia</taxon>
        <taxon>Terriglobales</taxon>
        <taxon>Acidobacteriaceae</taxon>
        <taxon>Granulicella</taxon>
    </lineage>
</organism>
<evidence type="ECO:0000256" key="3">
    <source>
        <dbReference type="ARBA" id="ARBA00022603"/>
    </source>
</evidence>
<feature type="domain" description="RlmI-like PUA" evidence="9">
    <location>
        <begin position="29"/>
        <end position="92"/>
    </location>
</feature>
<dbReference type="PANTHER" id="PTHR42873:SF1">
    <property type="entry name" value="S-ADENOSYLMETHIONINE-DEPENDENT METHYLTRANSFERASE DOMAIN-CONTAINING PROTEIN"/>
    <property type="match status" value="1"/>
</dbReference>
<keyword evidence="5" id="KW-0949">S-adenosyl-L-methionine</keyword>
<keyword evidence="2" id="KW-0963">Cytoplasm</keyword>
<evidence type="ECO:0000256" key="5">
    <source>
        <dbReference type="ARBA" id="ARBA00022691"/>
    </source>
</evidence>
<proteinExistence type="inferred from homology"/>
<feature type="compositionally biased region" description="Low complexity" evidence="7">
    <location>
        <begin position="15"/>
        <end position="24"/>
    </location>
</feature>
<dbReference type="GO" id="GO:0008168">
    <property type="term" value="F:methyltransferase activity"/>
    <property type="evidence" value="ECO:0007669"/>
    <property type="project" value="UniProtKB-KW"/>
</dbReference>
<dbReference type="CDD" id="cd21153">
    <property type="entry name" value="PUA_RlmI"/>
    <property type="match status" value="1"/>
</dbReference>
<gene>
    <name evidence="10" type="ordered locus">AciX8_4735</name>
</gene>
<dbReference type="Gene3D" id="2.30.130.10">
    <property type="entry name" value="PUA domain"/>
    <property type="match status" value="1"/>
</dbReference>
<dbReference type="Proteomes" id="UP000007113">
    <property type="component" value="Chromosome"/>
</dbReference>
<dbReference type="HOGENOM" id="CLU_014042_0_0_0"/>
<dbReference type="KEGG" id="gma:AciX8_4735"/>